<accession>A0A3G5A908</accession>
<dbReference type="EMBL" id="MK072393">
    <property type="protein sequence ID" value="AYV83738.1"/>
    <property type="molecule type" value="Genomic_DNA"/>
</dbReference>
<proteinExistence type="predicted"/>
<sequence>MSNMTTINLIPIMIMILNALMNQKAMILAK</sequence>
<evidence type="ECO:0000313" key="2">
    <source>
        <dbReference type="EMBL" id="AYV83738.1"/>
    </source>
</evidence>
<name>A0A3G5A908_9VIRU</name>
<keyword evidence="1" id="KW-0472">Membrane</keyword>
<gene>
    <name evidence="2" type="ORF">Hyperionvirus11_11</name>
</gene>
<evidence type="ECO:0000256" key="1">
    <source>
        <dbReference type="SAM" id="Phobius"/>
    </source>
</evidence>
<feature type="transmembrane region" description="Helical" evidence="1">
    <location>
        <begin position="6"/>
        <end position="22"/>
    </location>
</feature>
<keyword evidence="1" id="KW-0812">Transmembrane</keyword>
<organism evidence="2">
    <name type="scientific">Hyperionvirus sp</name>
    <dbReference type="NCBI Taxonomy" id="2487770"/>
    <lineage>
        <taxon>Viruses</taxon>
        <taxon>Varidnaviria</taxon>
        <taxon>Bamfordvirae</taxon>
        <taxon>Nucleocytoviricota</taxon>
        <taxon>Megaviricetes</taxon>
        <taxon>Imitervirales</taxon>
        <taxon>Mimiviridae</taxon>
        <taxon>Klosneuvirinae</taxon>
    </lineage>
</organism>
<protein>
    <submittedName>
        <fullName evidence="2">Uncharacterized protein</fullName>
    </submittedName>
</protein>
<reference evidence="2" key="1">
    <citation type="submission" date="2018-10" db="EMBL/GenBank/DDBJ databases">
        <title>Hidden diversity of soil giant viruses.</title>
        <authorList>
            <person name="Schulz F."/>
            <person name="Alteio L."/>
            <person name="Goudeau D."/>
            <person name="Ryan E.M."/>
            <person name="Malmstrom R.R."/>
            <person name="Blanchard J."/>
            <person name="Woyke T."/>
        </authorList>
    </citation>
    <scope>NUCLEOTIDE SEQUENCE</scope>
    <source>
        <strain evidence="2">HYV1</strain>
    </source>
</reference>
<keyword evidence="1" id="KW-1133">Transmembrane helix</keyword>